<accession>A0ABW4TY79</accession>
<dbReference type="Proteomes" id="UP001597400">
    <property type="component" value="Unassembled WGS sequence"/>
</dbReference>
<dbReference type="Pfam" id="PF05164">
    <property type="entry name" value="ZapA"/>
    <property type="match status" value="1"/>
</dbReference>
<sequence length="113" mass="11655">MAKVMLTIAGYSHELTCRDGEEARFERLAAILNEKAGQAAQSVGGLTEVRMLLFAGLLLADEVGNLRTAAEAAAATPPVPDVLPDPLMAQAVAALAARIETLAEGLEADAPTA</sequence>
<dbReference type="RefSeq" id="WP_380930129.1">
    <property type="nucleotide sequence ID" value="NZ_JBHUGS010000003.1"/>
</dbReference>
<gene>
    <name evidence="1" type="ORF">ACFSGX_11720</name>
</gene>
<evidence type="ECO:0000313" key="1">
    <source>
        <dbReference type="EMBL" id="MFD1951433.1"/>
    </source>
</evidence>
<reference evidence="2" key="1">
    <citation type="journal article" date="2019" name="Int. J. Syst. Evol. Microbiol.">
        <title>The Global Catalogue of Microorganisms (GCM) 10K type strain sequencing project: providing services to taxonomists for standard genome sequencing and annotation.</title>
        <authorList>
            <consortium name="The Broad Institute Genomics Platform"/>
            <consortium name="The Broad Institute Genome Sequencing Center for Infectious Disease"/>
            <person name="Wu L."/>
            <person name="Ma J."/>
        </authorList>
    </citation>
    <scope>NUCLEOTIDE SEQUENCE [LARGE SCALE GENOMIC DNA]</scope>
    <source>
        <strain evidence="2">CGMCC 1.12702</strain>
    </source>
</reference>
<protein>
    <submittedName>
        <fullName evidence="1">Cell division protein ZapA</fullName>
    </submittedName>
</protein>
<organism evidence="1 2">
    <name type="scientific">Sphingomonas arantia</name>
    <dbReference type="NCBI Taxonomy" id="1460676"/>
    <lineage>
        <taxon>Bacteria</taxon>
        <taxon>Pseudomonadati</taxon>
        <taxon>Pseudomonadota</taxon>
        <taxon>Alphaproteobacteria</taxon>
        <taxon>Sphingomonadales</taxon>
        <taxon>Sphingomonadaceae</taxon>
        <taxon>Sphingomonas</taxon>
    </lineage>
</organism>
<proteinExistence type="predicted"/>
<dbReference type="EMBL" id="JBHUGS010000003">
    <property type="protein sequence ID" value="MFD1951433.1"/>
    <property type="molecule type" value="Genomic_DNA"/>
</dbReference>
<comment type="caution">
    <text evidence="1">The sequence shown here is derived from an EMBL/GenBank/DDBJ whole genome shotgun (WGS) entry which is preliminary data.</text>
</comment>
<keyword evidence="1" id="KW-0131">Cell cycle</keyword>
<dbReference type="GO" id="GO:0051301">
    <property type="term" value="P:cell division"/>
    <property type="evidence" value="ECO:0007669"/>
    <property type="project" value="UniProtKB-KW"/>
</dbReference>
<evidence type="ECO:0000313" key="2">
    <source>
        <dbReference type="Proteomes" id="UP001597400"/>
    </source>
</evidence>
<name>A0ABW4TY79_9SPHN</name>
<keyword evidence="1" id="KW-0132">Cell division</keyword>
<dbReference type="InterPro" id="IPR007838">
    <property type="entry name" value="Cell_div_ZapA-like"/>
</dbReference>
<dbReference type="InterPro" id="IPR036192">
    <property type="entry name" value="Cell_div_ZapA-like_sf"/>
</dbReference>
<keyword evidence="2" id="KW-1185">Reference proteome</keyword>
<dbReference type="SUPFAM" id="SSF102829">
    <property type="entry name" value="Cell division protein ZapA-like"/>
    <property type="match status" value="1"/>
</dbReference>